<dbReference type="AlphaFoldDB" id="A0A1H3SWX0"/>
<dbReference type="OrthoDB" id="3405899at2"/>
<sequence>MRTIARTLTTAIAVAAMAATASCATTADGQPPAGDATTSRPTRCVYNRPANATGDPCQPRPTNGPARAALTTSQQASAEPARAAAERAITGCGGCGAGDPVALAENIRAALAGAGFADAIVRPAGPADPAPTGSVIYAVPAGVACLLGSYEPSTRRQQLEIQGPLTHGGCL</sequence>
<keyword evidence="2" id="KW-0732">Signal</keyword>
<feature type="region of interest" description="Disordered" evidence="1">
    <location>
        <begin position="48"/>
        <end position="76"/>
    </location>
</feature>
<reference evidence="4" key="1">
    <citation type="submission" date="2016-10" db="EMBL/GenBank/DDBJ databases">
        <authorList>
            <person name="Varghese N."/>
            <person name="Submissions S."/>
        </authorList>
    </citation>
    <scope>NUCLEOTIDE SEQUENCE [LARGE SCALE GENOMIC DNA]</scope>
    <source>
        <strain evidence="4">DSM 44718</strain>
    </source>
</reference>
<keyword evidence="4" id="KW-1185">Reference proteome</keyword>
<accession>A0A1H3SWX0</accession>
<organism evidence="3 4">
    <name type="scientific">Asanoa ishikariensis</name>
    <dbReference type="NCBI Taxonomy" id="137265"/>
    <lineage>
        <taxon>Bacteria</taxon>
        <taxon>Bacillati</taxon>
        <taxon>Actinomycetota</taxon>
        <taxon>Actinomycetes</taxon>
        <taxon>Micromonosporales</taxon>
        <taxon>Micromonosporaceae</taxon>
        <taxon>Asanoa</taxon>
    </lineage>
</organism>
<dbReference type="Proteomes" id="UP000199632">
    <property type="component" value="Unassembled WGS sequence"/>
</dbReference>
<dbReference type="EMBL" id="FNQB01000003">
    <property type="protein sequence ID" value="SDZ42633.1"/>
    <property type="molecule type" value="Genomic_DNA"/>
</dbReference>
<evidence type="ECO:0000313" key="3">
    <source>
        <dbReference type="EMBL" id="SDZ42633.1"/>
    </source>
</evidence>
<protein>
    <submittedName>
        <fullName evidence="3">Uncharacterized protein</fullName>
    </submittedName>
</protein>
<dbReference type="STRING" id="137265.SAMN05421684_4894"/>
<name>A0A1H3SWX0_9ACTN</name>
<proteinExistence type="predicted"/>
<evidence type="ECO:0000313" key="4">
    <source>
        <dbReference type="Proteomes" id="UP000199632"/>
    </source>
</evidence>
<evidence type="ECO:0000256" key="1">
    <source>
        <dbReference type="SAM" id="MobiDB-lite"/>
    </source>
</evidence>
<dbReference type="RefSeq" id="WP_090797800.1">
    <property type="nucleotide sequence ID" value="NZ_BOND01000005.1"/>
</dbReference>
<evidence type="ECO:0000256" key="2">
    <source>
        <dbReference type="SAM" id="SignalP"/>
    </source>
</evidence>
<dbReference type="PROSITE" id="PS51257">
    <property type="entry name" value="PROKAR_LIPOPROTEIN"/>
    <property type="match status" value="1"/>
</dbReference>
<feature type="chain" id="PRO_5038903002" evidence="2">
    <location>
        <begin position="27"/>
        <end position="171"/>
    </location>
</feature>
<gene>
    <name evidence="3" type="ORF">SAMN05421684_4894</name>
</gene>
<feature type="signal peptide" evidence="2">
    <location>
        <begin position="1"/>
        <end position="26"/>
    </location>
</feature>